<dbReference type="SFLD" id="SFLDG01121">
    <property type="entry name" value="Diphthamide_biosynthesis"/>
    <property type="match status" value="1"/>
</dbReference>
<dbReference type="Gene3D" id="3.40.50.11840">
    <property type="entry name" value="Diphthamide synthesis DPH1/DPH2 domain 1"/>
    <property type="match status" value="1"/>
</dbReference>
<evidence type="ECO:0000256" key="1">
    <source>
        <dbReference type="ARBA" id="ARBA00001966"/>
    </source>
</evidence>
<evidence type="ECO:0000256" key="5">
    <source>
        <dbReference type="ARBA" id="ARBA00023014"/>
    </source>
</evidence>
<feature type="region of interest" description="Disordered" evidence="6">
    <location>
        <begin position="163"/>
        <end position="209"/>
    </location>
</feature>
<sequence>MENFDEQFSITKTVEVIKKNKSTRVVLQLPPKLLQFSYKIEKHLKKALKDDKISFFILAGASTRNCCIDTVSSARVFGDLIVHYGHSCLSSTAQIPILNIFIPTKISIQNIISAFETEFSTQKAKQMILFYSTEVENSISGLILQLNKTFPNLKRTFLNLQKNEEEKEKEQKPEKEEKEQELEEKKEKKKEEVKEKEEEKEEVKEKEKEKEKENLKIFGRILPITDITQLTKNQLIWLGSSTNPTLFSLALTFGAGNILVLDPEKEYLEFEKMERTQPMRRILMKRYALIEKAKKSENIGIVVGTTNPEKDLQIVKYLQLLIKNSKKKSQVISMGVVKSLKLGNFVHDLDIFVVIGCNESIILDQSDYYRSVLVPDELDLALNHDREWDGTINLSFYPNNDMIANLEKKLKQSLDLIIIEQQNQKQIDNLIISRSETRSFKGLETRLGENKVTQIEEGLSGRASQYQDEIDLN</sequence>
<dbReference type="InterPro" id="IPR016435">
    <property type="entry name" value="DPH1/DPH2"/>
</dbReference>
<comment type="pathway">
    <text evidence="2">Protein modification; peptidyl-diphthamide biosynthesis.</text>
</comment>
<proteinExistence type="predicted"/>
<evidence type="ECO:0000256" key="4">
    <source>
        <dbReference type="ARBA" id="ARBA00023004"/>
    </source>
</evidence>
<gene>
    <name evidence="7" type="ORF">M0813_20900</name>
</gene>
<protein>
    <submittedName>
        <fullName evidence="7">2-(3-amino-3-carboxypropyl)histidine synthase subunit 2</fullName>
    </submittedName>
</protein>
<name>A0ABQ8YJL6_9EUKA</name>
<keyword evidence="8" id="KW-1185">Reference proteome</keyword>
<evidence type="ECO:0000313" key="8">
    <source>
        <dbReference type="Proteomes" id="UP001150062"/>
    </source>
</evidence>
<dbReference type="InterPro" id="IPR042265">
    <property type="entry name" value="DPH1/DPH2_3"/>
</dbReference>
<evidence type="ECO:0000256" key="2">
    <source>
        <dbReference type="ARBA" id="ARBA00005156"/>
    </source>
</evidence>
<dbReference type="NCBIfam" id="TIGR00322">
    <property type="entry name" value="diphth2_R"/>
    <property type="match status" value="1"/>
</dbReference>
<dbReference type="Gene3D" id="3.40.50.11860">
    <property type="entry name" value="Diphthamide synthesis DPH1/DPH2 domain 3"/>
    <property type="match status" value="1"/>
</dbReference>
<accession>A0ABQ8YJL6</accession>
<reference evidence="7" key="1">
    <citation type="submission" date="2022-08" db="EMBL/GenBank/DDBJ databases">
        <title>Novel sulfate-reducing endosymbionts in the free-living metamonad Anaeramoeba.</title>
        <authorList>
            <person name="Jerlstrom-Hultqvist J."/>
            <person name="Cepicka I."/>
            <person name="Gallot-Lavallee L."/>
            <person name="Salas-Leiva D."/>
            <person name="Curtis B.A."/>
            <person name="Zahonova K."/>
            <person name="Pipaliya S."/>
            <person name="Dacks J."/>
            <person name="Roger A.J."/>
        </authorList>
    </citation>
    <scope>NUCLEOTIDE SEQUENCE</scope>
    <source>
        <strain evidence="7">Schooner1</strain>
    </source>
</reference>
<comment type="caution">
    <text evidence="7">The sequence shown here is derived from an EMBL/GenBank/DDBJ whole genome shotgun (WGS) entry which is preliminary data.</text>
</comment>
<comment type="cofactor">
    <cofactor evidence="1">
        <name>[4Fe-4S] cluster</name>
        <dbReference type="ChEBI" id="CHEBI:49883"/>
    </cofactor>
</comment>
<evidence type="ECO:0000256" key="3">
    <source>
        <dbReference type="ARBA" id="ARBA00022723"/>
    </source>
</evidence>
<evidence type="ECO:0000256" key="6">
    <source>
        <dbReference type="SAM" id="MobiDB-lite"/>
    </source>
</evidence>
<organism evidence="7 8">
    <name type="scientific">Anaeramoeba flamelloides</name>
    <dbReference type="NCBI Taxonomy" id="1746091"/>
    <lineage>
        <taxon>Eukaryota</taxon>
        <taxon>Metamonada</taxon>
        <taxon>Anaeramoebidae</taxon>
        <taxon>Anaeramoeba</taxon>
    </lineage>
</organism>
<dbReference type="Proteomes" id="UP001150062">
    <property type="component" value="Unassembled WGS sequence"/>
</dbReference>
<keyword evidence="4" id="KW-0408">Iron</keyword>
<dbReference type="EMBL" id="JAOAOG010000158">
    <property type="protein sequence ID" value="KAJ6244809.1"/>
    <property type="molecule type" value="Genomic_DNA"/>
</dbReference>
<keyword evidence="5" id="KW-0411">Iron-sulfur</keyword>
<dbReference type="InterPro" id="IPR042263">
    <property type="entry name" value="DPH1/DPH2_1"/>
</dbReference>
<keyword evidence="3" id="KW-0479">Metal-binding</keyword>
<dbReference type="PANTHER" id="PTHR10762:SF2">
    <property type="entry name" value="2-(3-AMINO-3-CARBOXYPROPYL)HISTIDINE SYNTHASE SUBUNIT 2"/>
    <property type="match status" value="1"/>
</dbReference>
<dbReference type="Pfam" id="PF01866">
    <property type="entry name" value="Diphthamide_syn"/>
    <property type="match status" value="1"/>
</dbReference>
<dbReference type="PANTHER" id="PTHR10762">
    <property type="entry name" value="DIPHTHAMIDE BIOSYNTHESIS PROTEIN"/>
    <property type="match status" value="1"/>
</dbReference>
<evidence type="ECO:0000313" key="7">
    <source>
        <dbReference type="EMBL" id="KAJ6244809.1"/>
    </source>
</evidence>
<dbReference type="SFLD" id="SFLDS00032">
    <property type="entry name" value="Radical_SAM_3-amino-3-carboxyp"/>
    <property type="match status" value="1"/>
</dbReference>